<sequence>TYFYQRQLEDTERQYQSRQRARASQSGHDKNNLGVNNDTDGGPEHDEWETTFNEPDYSDYREITHAVTKKLVHNAYFKAFR</sequence>
<name>A0A8S2Y771_9BILA</name>
<evidence type="ECO:0000313" key="2">
    <source>
        <dbReference type="EMBL" id="CAF4529276.1"/>
    </source>
</evidence>
<proteinExistence type="predicted"/>
<feature type="region of interest" description="Disordered" evidence="1">
    <location>
        <begin position="1"/>
        <end position="53"/>
    </location>
</feature>
<comment type="caution">
    <text evidence="2">The sequence shown here is derived from an EMBL/GenBank/DDBJ whole genome shotgun (WGS) entry which is preliminary data.</text>
</comment>
<accession>A0A8S2Y771</accession>
<dbReference type="AlphaFoldDB" id="A0A8S2Y771"/>
<gene>
    <name evidence="2" type="ORF">BYL167_LOCUS37233</name>
</gene>
<reference evidence="2" key="1">
    <citation type="submission" date="2021-02" db="EMBL/GenBank/DDBJ databases">
        <authorList>
            <person name="Nowell W R."/>
        </authorList>
    </citation>
    <scope>NUCLEOTIDE SEQUENCE</scope>
</reference>
<feature type="non-terminal residue" evidence="2">
    <location>
        <position position="1"/>
    </location>
</feature>
<dbReference type="EMBL" id="CAJOBH010083658">
    <property type="protein sequence ID" value="CAF4529276.1"/>
    <property type="molecule type" value="Genomic_DNA"/>
</dbReference>
<organism evidence="2 3">
    <name type="scientific">Rotaria magnacalcarata</name>
    <dbReference type="NCBI Taxonomy" id="392030"/>
    <lineage>
        <taxon>Eukaryota</taxon>
        <taxon>Metazoa</taxon>
        <taxon>Spiralia</taxon>
        <taxon>Gnathifera</taxon>
        <taxon>Rotifera</taxon>
        <taxon>Eurotatoria</taxon>
        <taxon>Bdelloidea</taxon>
        <taxon>Philodinida</taxon>
        <taxon>Philodinidae</taxon>
        <taxon>Rotaria</taxon>
    </lineage>
</organism>
<evidence type="ECO:0000256" key="1">
    <source>
        <dbReference type="SAM" id="MobiDB-lite"/>
    </source>
</evidence>
<feature type="non-terminal residue" evidence="2">
    <location>
        <position position="81"/>
    </location>
</feature>
<feature type="compositionally biased region" description="Low complexity" evidence="1">
    <location>
        <begin position="16"/>
        <end position="26"/>
    </location>
</feature>
<evidence type="ECO:0000313" key="3">
    <source>
        <dbReference type="Proteomes" id="UP000681967"/>
    </source>
</evidence>
<dbReference type="Proteomes" id="UP000681967">
    <property type="component" value="Unassembled WGS sequence"/>
</dbReference>
<protein>
    <submittedName>
        <fullName evidence="2">Uncharacterized protein</fullName>
    </submittedName>
</protein>